<evidence type="ECO:0008006" key="6">
    <source>
        <dbReference type="Google" id="ProtNLM"/>
    </source>
</evidence>
<keyword evidence="5" id="KW-1185">Reference proteome</keyword>
<name>A0A127F5F2_STEDE</name>
<dbReference type="KEGG" id="sdf:ACG33_00830"/>
<dbReference type="InterPro" id="IPR008984">
    <property type="entry name" value="SMAD_FHA_dom_sf"/>
</dbReference>
<dbReference type="OrthoDB" id="9768004at2"/>
<dbReference type="AlphaFoldDB" id="A0A127F5F2"/>
<dbReference type="InterPro" id="IPR005532">
    <property type="entry name" value="SUMF_dom"/>
</dbReference>
<dbReference type="InterPro" id="IPR051043">
    <property type="entry name" value="Sulfatase_Mod_Factor_Kinase"/>
</dbReference>
<evidence type="ECO:0000259" key="3">
    <source>
        <dbReference type="Pfam" id="PF08308"/>
    </source>
</evidence>
<feature type="domain" description="PEGA" evidence="3">
    <location>
        <begin position="256"/>
        <end position="311"/>
    </location>
</feature>
<evidence type="ECO:0000256" key="1">
    <source>
        <dbReference type="SAM" id="Phobius"/>
    </source>
</evidence>
<evidence type="ECO:0000313" key="4">
    <source>
        <dbReference type="EMBL" id="AMN45672.1"/>
    </source>
</evidence>
<dbReference type="Pfam" id="PF03781">
    <property type="entry name" value="FGE-sulfatase"/>
    <property type="match status" value="1"/>
</dbReference>
<dbReference type="RefSeq" id="WP_066917934.1">
    <property type="nucleotide sequence ID" value="NZ_CP011971.1"/>
</dbReference>
<organism evidence="4 5">
    <name type="scientific">Steroidobacter denitrificans</name>
    <dbReference type="NCBI Taxonomy" id="465721"/>
    <lineage>
        <taxon>Bacteria</taxon>
        <taxon>Pseudomonadati</taxon>
        <taxon>Pseudomonadota</taxon>
        <taxon>Gammaproteobacteria</taxon>
        <taxon>Steroidobacterales</taxon>
        <taxon>Steroidobacteraceae</taxon>
        <taxon>Steroidobacter</taxon>
    </lineage>
</organism>
<protein>
    <recommendedName>
        <fullName evidence="6">PEGA domain-containing protein</fullName>
    </recommendedName>
</protein>
<proteinExistence type="predicted"/>
<keyword evidence="1" id="KW-0812">Transmembrane</keyword>
<dbReference type="STRING" id="465721.ACG33_00830"/>
<sequence length="807" mass="87494">MSGLIVREALGERRFATADFPISVGGPGSTILVGGCLPGVHAYIGLHEEQLFVQPAEDAEVLLNGLRLTSSSWLRSGDVVNLGPSRLCIARQDGRFGEDFVARVDDGSSGNITAPPIIAAGAGIHGENDGESERIDIVDFRRSDADSTPRRFLVSPARAMMGIAAIVVAAALWFMFTAVSISVVTDPAQARLDLDGPAPIVRFGGHVLLRSGSYRIRAQQDGYASAHIDVTVTKEPNQRFRLELAKLPGRLQIDVPVSAKIEVDGKEQGVAPGEFELAAGRHTVSITAPRYRPFSDTLEIEGGGKTQVFSPQLEPDWALVEVKSAPPGAEVRVDGRRVGVTPLRTEILAGSHPLELRLAGFKSWTTDVQIEAGQPVSLGPITLGLPDGRLMLHSEPAGAGVSVAGVYRGQTPLQLELRPELPHTIVLTRPGYASASRQLSLRAGESRSLSIPLEGVFGEIELHAQPSDAQLYVDGEARGAANQTLRLVATTHEIVIRKAGFVDFKTSVTPRPGMRQIVEAKLPTVEQSRLAATPATVQTKDGLQLRRMPIGRFTMGSSRREPGRRANEAQREVEFKRSYYISVTEVTNAQFRRFRSSHRSGVIGQHTLDLDNQPVVGVSWGDAAQYCNWLSQQEGLSPAYESKGGRLVGVEPMTTGYRLPTDAEWEWAARYETATRLRRYPWGDTLPVVPRSGNYADATARLILQDVIPEYDDGFAASAPVGRFPPNPLGLHDMGGNVAEWVHDLYTVGLSTSQPAVDPMGPAEGRQHVIRGSSWRHSSVTDLRLSARDFGDAARNDIGFRIARYAQ</sequence>
<evidence type="ECO:0000259" key="2">
    <source>
        <dbReference type="Pfam" id="PF03781"/>
    </source>
</evidence>
<keyword evidence="1" id="KW-0472">Membrane</keyword>
<feature type="domain" description="PEGA" evidence="3">
    <location>
        <begin position="389"/>
        <end position="454"/>
    </location>
</feature>
<dbReference type="PANTHER" id="PTHR23150:SF19">
    <property type="entry name" value="FORMYLGLYCINE-GENERATING ENZYME"/>
    <property type="match status" value="1"/>
</dbReference>
<dbReference type="Pfam" id="PF08308">
    <property type="entry name" value="PEGA"/>
    <property type="match status" value="4"/>
</dbReference>
<feature type="domain" description="Sulfatase-modifying factor enzyme-like" evidence="2">
    <location>
        <begin position="548"/>
        <end position="804"/>
    </location>
</feature>
<dbReference type="SUPFAM" id="SSF56436">
    <property type="entry name" value="C-type lectin-like"/>
    <property type="match status" value="1"/>
</dbReference>
<keyword evidence="1" id="KW-1133">Transmembrane helix</keyword>
<dbReference type="InterPro" id="IPR013229">
    <property type="entry name" value="PEGA"/>
</dbReference>
<dbReference type="InterPro" id="IPR042095">
    <property type="entry name" value="SUMF_sf"/>
</dbReference>
<feature type="transmembrane region" description="Helical" evidence="1">
    <location>
        <begin position="159"/>
        <end position="184"/>
    </location>
</feature>
<dbReference type="SUPFAM" id="SSF49879">
    <property type="entry name" value="SMAD/FHA domain"/>
    <property type="match status" value="1"/>
</dbReference>
<dbReference type="CDD" id="cd00060">
    <property type="entry name" value="FHA"/>
    <property type="match status" value="1"/>
</dbReference>
<dbReference type="Gene3D" id="3.90.1580.10">
    <property type="entry name" value="paralog of FGE (formylglycine-generating enzyme)"/>
    <property type="match status" value="1"/>
</dbReference>
<dbReference type="InterPro" id="IPR016187">
    <property type="entry name" value="CTDL_fold"/>
</dbReference>
<gene>
    <name evidence="4" type="ORF">ACG33_00830</name>
</gene>
<dbReference type="Proteomes" id="UP000070250">
    <property type="component" value="Chromosome"/>
</dbReference>
<dbReference type="EMBL" id="CP011971">
    <property type="protein sequence ID" value="AMN45672.1"/>
    <property type="molecule type" value="Genomic_DNA"/>
</dbReference>
<evidence type="ECO:0000313" key="5">
    <source>
        <dbReference type="Proteomes" id="UP000070250"/>
    </source>
</evidence>
<feature type="domain" description="PEGA" evidence="3">
    <location>
        <begin position="318"/>
        <end position="378"/>
    </location>
</feature>
<accession>A0A127F5F2</accession>
<dbReference type="PANTHER" id="PTHR23150">
    <property type="entry name" value="SULFATASE MODIFYING FACTOR 1, 2"/>
    <property type="match status" value="1"/>
</dbReference>
<reference evidence="4 5" key="1">
    <citation type="submission" date="2015-06" db="EMBL/GenBank/DDBJ databases">
        <title>A Comprehensive Approach to Explore the Metabolic and Phylogenetic Diversity of Bacterial Steroid Degradation in the Environment: Testosterone as an Example.</title>
        <authorList>
            <person name="Yang F.-C."/>
            <person name="Chen Y.-L."/>
            <person name="Yu C.-P."/>
            <person name="Tang S.-L."/>
            <person name="Wang P.-H."/>
            <person name="Ismail W."/>
            <person name="Wang C.-H."/>
            <person name="Yang C.-Y."/>
            <person name="Chiang Y.-R."/>
        </authorList>
    </citation>
    <scope>NUCLEOTIDE SEQUENCE [LARGE SCALE GENOMIC DNA]</scope>
    <source>
        <strain evidence="4 5">DSM 18526</strain>
    </source>
</reference>
<feature type="domain" description="PEGA" evidence="3">
    <location>
        <begin position="458"/>
        <end position="523"/>
    </location>
</feature>
<dbReference type="GO" id="GO:0120147">
    <property type="term" value="F:formylglycine-generating oxidase activity"/>
    <property type="evidence" value="ECO:0007669"/>
    <property type="project" value="TreeGrafter"/>
</dbReference>